<evidence type="ECO:0000256" key="4">
    <source>
        <dbReference type="ARBA" id="ARBA00022989"/>
    </source>
</evidence>
<feature type="domain" description="Cardiolipin synthase N-terminal" evidence="7">
    <location>
        <begin position="14"/>
        <end position="53"/>
    </location>
</feature>
<evidence type="ECO:0000259" key="7">
    <source>
        <dbReference type="Pfam" id="PF13396"/>
    </source>
</evidence>
<feature type="transmembrane region" description="Helical" evidence="6">
    <location>
        <begin position="35"/>
        <end position="55"/>
    </location>
</feature>
<sequence length="69" mass="8086">MEFLVLISIGLTVVLWSWALFDIAKTRRQDPSQKSIFFLLIIAFPVLGSILYFQLKGRAPKRKFQPKFR</sequence>
<accession>A0A150XB22</accession>
<evidence type="ECO:0000313" key="8">
    <source>
        <dbReference type="EMBL" id="KYG75874.1"/>
    </source>
</evidence>
<keyword evidence="4 6" id="KW-1133">Transmembrane helix</keyword>
<comment type="subcellular location">
    <subcellularLocation>
        <location evidence="1">Cell membrane</location>
        <topology evidence="1">Multi-pass membrane protein</topology>
    </subcellularLocation>
</comment>
<evidence type="ECO:0000256" key="3">
    <source>
        <dbReference type="ARBA" id="ARBA00022692"/>
    </source>
</evidence>
<dbReference type="AlphaFoldDB" id="A0A150XB22"/>
<dbReference type="OrthoDB" id="1123449at2"/>
<evidence type="ECO:0000256" key="1">
    <source>
        <dbReference type="ARBA" id="ARBA00004651"/>
    </source>
</evidence>
<dbReference type="EMBL" id="LRPC01000012">
    <property type="protein sequence ID" value="KYG75874.1"/>
    <property type="molecule type" value="Genomic_DNA"/>
</dbReference>
<keyword evidence="3 6" id="KW-0812">Transmembrane</keyword>
<evidence type="ECO:0000256" key="2">
    <source>
        <dbReference type="ARBA" id="ARBA00022475"/>
    </source>
</evidence>
<reference evidence="8 9" key="1">
    <citation type="submission" date="2016-01" db="EMBL/GenBank/DDBJ databases">
        <title>Genome sequencing of Roseivirga spongicola UST030701-084.</title>
        <authorList>
            <person name="Selvaratnam C."/>
            <person name="Thevarajoo S."/>
            <person name="Goh K.M."/>
            <person name="Ee R."/>
            <person name="Chan K.-G."/>
            <person name="Chong C.S."/>
        </authorList>
    </citation>
    <scope>NUCLEOTIDE SEQUENCE [LARGE SCALE GENOMIC DNA]</scope>
    <source>
        <strain evidence="8 9">UST030701-084</strain>
    </source>
</reference>
<protein>
    <recommendedName>
        <fullName evidence="7">Cardiolipin synthase N-terminal domain-containing protein</fullName>
    </recommendedName>
</protein>
<dbReference type="InterPro" id="IPR027379">
    <property type="entry name" value="CLS_N"/>
</dbReference>
<keyword evidence="5 6" id="KW-0472">Membrane</keyword>
<keyword evidence="9" id="KW-1185">Reference proteome</keyword>
<dbReference type="GO" id="GO:0005886">
    <property type="term" value="C:plasma membrane"/>
    <property type="evidence" value="ECO:0007669"/>
    <property type="project" value="UniProtKB-SubCell"/>
</dbReference>
<evidence type="ECO:0000256" key="5">
    <source>
        <dbReference type="ARBA" id="ARBA00023136"/>
    </source>
</evidence>
<keyword evidence="2" id="KW-1003">Cell membrane</keyword>
<proteinExistence type="predicted"/>
<organism evidence="8 9">
    <name type="scientific">Roseivirga spongicola</name>
    <dbReference type="NCBI Taxonomy" id="333140"/>
    <lineage>
        <taxon>Bacteria</taxon>
        <taxon>Pseudomonadati</taxon>
        <taxon>Bacteroidota</taxon>
        <taxon>Cytophagia</taxon>
        <taxon>Cytophagales</taxon>
        <taxon>Roseivirgaceae</taxon>
        <taxon>Roseivirga</taxon>
    </lineage>
</organism>
<dbReference type="RefSeq" id="WP_068219932.1">
    <property type="nucleotide sequence ID" value="NZ_CP139724.1"/>
</dbReference>
<comment type="caution">
    <text evidence="8">The sequence shown here is derived from an EMBL/GenBank/DDBJ whole genome shotgun (WGS) entry which is preliminary data.</text>
</comment>
<dbReference type="Pfam" id="PF13396">
    <property type="entry name" value="PLDc_N"/>
    <property type="match status" value="1"/>
</dbReference>
<dbReference type="Proteomes" id="UP000075606">
    <property type="component" value="Unassembled WGS sequence"/>
</dbReference>
<name>A0A150XB22_9BACT</name>
<evidence type="ECO:0000313" key="9">
    <source>
        <dbReference type="Proteomes" id="UP000075606"/>
    </source>
</evidence>
<evidence type="ECO:0000256" key="6">
    <source>
        <dbReference type="SAM" id="Phobius"/>
    </source>
</evidence>
<gene>
    <name evidence="8" type="ORF">AWW68_08580</name>
</gene>